<dbReference type="PANTHER" id="PTHR38325:SF1">
    <property type="entry name" value="GENE, 17455-RELATED"/>
    <property type="match status" value="1"/>
</dbReference>
<dbReference type="PANTHER" id="PTHR38325">
    <property type="entry name" value="MCG55969"/>
    <property type="match status" value="1"/>
</dbReference>
<dbReference type="GeneID" id="111839971"/>
<organism evidence="3 4">
    <name type="scientific">Paramormyrops kingsleyae</name>
    <dbReference type="NCBI Taxonomy" id="1676925"/>
    <lineage>
        <taxon>Eukaryota</taxon>
        <taxon>Metazoa</taxon>
        <taxon>Chordata</taxon>
        <taxon>Craniata</taxon>
        <taxon>Vertebrata</taxon>
        <taxon>Euteleostomi</taxon>
        <taxon>Actinopterygii</taxon>
        <taxon>Neopterygii</taxon>
        <taxon>Teleostei</taxon>
        <taxon>Osteoglossocephala</taxon>
        <taxon>Osteoglossomorpha</taxon>
        <taxon>Osteoglossiformes</taxon>
        <taxon>Mormyridae</taxon>
        <taxon>Paramormyrops</taxon>
    </lineage>
</organism>
<evidence type="ECO:0000256" key="1">
    <source>
        <dbReference type="SAM" id="MobiDB-lite"/>
    </source>
</evidence>
<evidence type="ECO:0000313" key="3">
    <source>
        <dbReference type="Ensembl" id="ENSPKIP00000003978.1"/>
    </source>
</evidence>
<protein>
    <submittedName>
        <fullName evidence="3">Uncharacterized protein</fullName>
    </submittedName>
</protein>
<dbReference type="Proteomes" id="UP000261540">
    <property type="component" value="Unplaced"/>
</dbReference>
<dbReference type="AlphaFoldDB" id="A0A3B3QCU7"/>
<feature type="transmembrane region" description="Helical" evidence="2">
    <location>
        <begin position="38"/>
        <end position="61"/>
    </location>
</feature>
<name>A0A3B3QCU7_9TELE</name>
<reference evidence="3" key="1">
    <citation type="submission" date="2025-08" db="UniProtKB">
        <authorList>
            <consortium name="Ensembl"/>
        </authorList>
    </citation>
    <scope>IDENTIFICATION</scope>
</reference>
<dbReference type="Ensembl" id="ENSPKIT00000027949.1">
    <property type="protein sequence ID" value="ENSPKIP00000003978.1"/>
    <property type="gene ID" value="ENSPKIG00000021271.1"/>
</dbReference>
<dbReference type="GeneTree" id="ENSGT00990000204198"/>
<evidence type="ECO:0000256" key="2">
    <source>
        <dbReference type="SAM" id="Phobius"/>
    </source>
</evidence>
<evidence type="ECO:0000313" key="4">
    <source>
        <dbReference type="Proteomes" id="UP000261540"/>
    </source>
</evidence>
<keyword evidence="2" id="KW-0472">Membrane</keyword>
<feature type="region of interest" description="Disordered" evidence="1">
    <location>
        <begin position="101"/>
        <end position="133"/>
    </location>
</feature>
<proteinExistence type="predicted"/>
<keyword evidence="2" id="KW-0812">Transmembrane</keyword>
<dbReference type="RefSeq" id="XP_023660086.1">
    <property type="nucleotide sequence ID" value="XM_023804318.2"/>
</dbReference>
<keyword evidence="4" id="KW-1185">Reference proteome</keyword>
<sequence length="143" mass="15344">MSTPVINTSSFPPTEALSMNFSSPPSPTLLPAALSPPLPTIIVVFCLFILFLSCATFLAVCRPSTGAGLPHGGCGLGEPLPCSPSPPSEPQLRLWKRLGSMRRSLTSSFRRPPQRRPDRRASPSTTPPPHLSVPCLYDHATEI</sequence>
<accession>A0A3B3QCU7</accession>
<dbReference type="InterPro" id="IPR039954">
    <property type="entry name" value="DUF5527"/>
</dbReference>
<reference evidence="3" key="2">
    <citation type="submission" date="2025-09" db="UniProtKB">
        <authorList>
            <consortium name="Ensembl"/>
        </authorList>
    </citation>
    <scope>IDENTIFICATION</scope>
</reference>
<dbReference type="Pfam" id="PF17665">
    <property type="entry name" value="DUF5527"/>
    <property type="match status" value="1"/>
</dbReference>
<keyword evidence="2" id="KW-1133">Transmembrane helix</keyword>
<dbReference type="KEGG" id="pki:111839971"/>